<keyword evidence="3" id="KW-1133">Transmembrane helix</keyword>
<keyword evidence="4" id="KW-0732">Signal</keyword>
<feature type="compositionally biased region" description="Polar residues" evidence="2">
    <location>
        <begin position="282"/>
        <end position="291"/>
    </location>
</feature>
<dbReference type="AlphaFoldDB" id="A0A450YS56"/>
<proteinExistence type="predicted"/>
<dbReference type="InterPro" id="IPR036779">
    <property type="entry name" value="LysM_dom_sf"/>
</dbReference>
<feature type="compositionally biased region" description="Basic and acidic residues" evidence="2">
    <location>
        <begin position="546"/>
        <end position="556"/>
    </location>
</feature>
<evidence type="ECO:0000313" key="6">
    <source>
        <dbReference type="EMBL" id="VFK44353.1"/>
    </source>
</evidence>
<dbReference type="InterPro" id="IPR038440">
    <property type="entry name" value="FimV_C_sf"/>
</dbReference>
<feature type="chain" id="PRO_5019202470" evidence="4">
    <location>
        <begin position="22"/>
        <end position="699"/>
    </location>
</feature>
<evidence type="ECO:0000256" key="4">
    <source>
        <dbReference type="SAM" id="SignalP"/>
    </source>
</evidence>
<feature type="coiled-coil region" evidence="1">
    <location>
        <begin position="328"/>
        <end position="390"/>
    </location>
</feature>
<gene>
    <name evidence="6" type="ORF">BECKTC1821E_GA0114239_10343</name>
</gene>
<feature type="region of interest" description="Disordered" evidence="2">
    <location>
        <begin position="390"/>
        <end position="418"/>
    </location>
</feature>
<evidence type="ECO:0000256" key="2">
    <source>
        <dbReference type="SAM" id="MobiDB-lite"/>
    </source>
</evidence>
<dbReference type="InterPro" id="IPR020011">
    <property type="entry name" value="FimV_C"/>
</dbReference>
<dbReference type="NCBIfam" id="TIGR03505">
    <property type="entry name" value="FimV_core"/>
    <property type="match status" value="1"/>
</dbReference>
<dbReference type="NCBIfam" id="TIGR03504">
    <property type="entry name" value="FimV_Cterm"/>
    <property type="match status" value="1"/>
</dbReference>
<keyword evidence="1" id="KW-0175">Coiled coil</keyword>
<dbReference type="Gene3D" id="1.20.58.2200">
    <property type="match status" value="1"/>
</dbReference>
<dbReference type="EMBL" id="CAADFT010000034">
    <property type="protein sequence ID" value="VFK44353.1"/>
    <property type="molecule type" value="Genomic_DNA"/>
</dbReference>
<evidence type="ECO:0000259" key="5">
    <source>
        <dbReference type="Pfam" id="PF25800"/>
    </source>
</evidence>
<organism evidence="6">
    <name type="scientific">Candidatus Kentrum sp. TC</name>
    <dbReference type="NCBI Taxonomy" id="2126339"/>
    <lineage>
        <taxon>Bacteria</taxon>
        <taxon>Pseudomonadati</taxon>
        <taxon>Pseudomonadota</taxon>
        <taxon>Gammaproteobacteria</taxon>
        <taxon>Candidatus Kentrum</taxon>
    </lineage>
</organism>
<dbReference type="InterPro" id="IPR020012">
    <property type="entry name" value="LysM_FimV"/>
</dbReference>
<dbReference type="Gene3D" id="3.10.350.10">
    <property type="entry name" value="LysM domain"/>
    <property type="match status" value="1"/>
</dbReference>
<name>A0A450YS56_9GAMM</name>
<dbReference type="InterPro" id="IPR057840">
    <property type="entry name" value="FimV_N"/>
</dbReference>
<feature type="domain" description="FimV N-terminal" evidence="5">
    <location>
        <begin position="22"/>
        <end position="129"/>
    </location>
</feature>
<feature type="signal peptide" evidence="4">
    <location>
        <begin position="1"/>
        <end position="21"/>
    </location>
</feature>
<accession>A0A450YS56</accession>
<evidence type="ECO:0000256" key="1">
    <source>
        <dbReference type="SAM" id="Coils"/>
    </source>
</evidence>
<feature type="region of interest" description="Disordered" evidence="2">
    <location>
        <begin position="539"/>
        <end position="646"/>
    </location>
</feature>
<reference evidence="6" key="1">
    <citation type="submission" date="2019-02" db="EMBL/GenBank/DDBJ databases">
        <authorList>
            <person name="Gruber-Vodicka R. H."/>
            <person name="Seah K. B. B."/>
        </authorList>
    </citation>
    <scope>NUCLEOTIDE SEQUENCE</scope>
    <source>
        <strain evidence="6">BECK_BZ125</strain>
    </source>
</reference>
<feature type="transmembrane region" description="Helical" evidence="3">
    <location>
        <begin position="487"/>
        <end position="507"/>
    </location>
</feature>
<keyword evidence="3" id="KW-0472">Membrane</keyword>
<dbReference type="Pfam" id="PF25800">
    <property type="entry name" value="FimV_N"/>
    <property type="match status" value="1"/>
</dbReference>
<feature type="compositionally biased region" description="Polar residues" evidence="2">
    <location>
        <begin position="586"/>
        <end position="595"/>
    </location>
</feature>
<sequence length="699" mass="76910">MRKSILAFVLLSCVRATSVHALALTDINLSSGINEPLDARIPLRALQPTDMETLLVKLADAEHFVRANLERLPILDALQFKAVQDSDRSAHVRITTDNAINEPFLSFIVEVSWARGRILREYTLLLDPPMYTGAASTTVKEAEMSVDEEVADKITIPRTEKSSTTKIAPTASAIMLDENPDVFGASSSQYGPVIAEDTLWSIATRSRPDKSVSIEQMMLLLQQHNPNAFLDNNINALKVGAILRIPDRSKIATIPQKKALAEVKRQHAAWDEFRQRLAANPIATSSGSPVPSTETKSGSTETERSGRIEILSAGTEIEGIGQPGKDSAKKLHAEIALAKEEIDAKERENKELRSRIAEAEDLIQEFVHLMEIQSDEINALKRKLAETDTEIGSKAPPAEPQSVAPQLEASSVSRTIPKEEETQFYTSETEKILETIPGRDAQSSSSLISEPLSEIVVPTESSFEKNISELNSKWEGFSLLDRIRENLIIIVAGLGVTLILIAGRILWLRRRREIAEGNELDNTKEAFQSNEVMDLADEVENSTSLEQKKKISESKKPPLSGLDIIPNAKPDAEKIAGSSPAKWDSDSSGPDSFGTSPAKVTETKNTEGENIDLGFSFDLDLDPPRESSRQKSSKAQAPDFPPPDMFDDTIDEIQTRLDLAQAYIDMGDAEGARNILTQVLEKGNKAHKNLARELLEKLD</sequence>
<protein>
    <submittedName>
        <fullName evidence="6">FimV N-terminal domain-containing protein</fullName>
    </submittedName>
</protein>
<keyword evidence="3" id="KW-0812">Transmembrane</keyword>
<feature type="region of interest" description="Disordered" evidence="2">
    <location>
        <begin position="280"/>
        <end position="306"/>
    </location>
</feature>
<evidence type="ECO:0000256" key="3">
    <source>
        <dbReference type="SAM" id="Phobius"/>
    </source>
</evidence>